<accession>A0A2T0XDI0</accession>
<keyword evidence="2" id="KW-1185">Reference proteome</keyword>
<sequence>MLYLRPCHSWMFFDPDLVPVYKLSVFHVFELESSNSRRVKNLNRSPEVAFVRFFEQKTNKKHNQDEDLDFEQQRRGWTL</sequence>
<evidence type="ECO:0000313" key="1">
    <source>
        <dbReference type="EMBL" id="RCW36679.1"/>
    </source>
</evidence>
<reference evidence="1 2" key="1">
    <citation type="submission" date="2018-07" db="EMBL/GenBank/DDBJ databases">
        <title>Freshwater and sediment microbial communities from various areas in North America, analyzing microbe dynamics in response to fracking.</title>
        <authorList>
            <person name="Lamendella R."/>
        </authorList>
    </citation>
    <scope>NUCLEOTIDE SEQUENCE [LARGE SCALE GENOMIC DNA]</scope>
    <source>
        <strain evidence="1 2">160A</strain>
    </source>
</reference>
<comment type="caution">
    <text evidence="1">The sequence shown here is derived from an EMBL/GenBank/DDBJ whole genome shotgun (WGS) entry which is preliminary data.</text>
</comment>
<proteinExistence type="predicted"/>
<name>A0A2T0XDI0_9BACT</name>
<dbReference type="AlphaFoldDB" id="A0A2T0XDI0"/>
<dbReference type="Proteomes" id="UP000252733">
    <property type="component" value="Unassembled WGS sequence"/>
</dbReference>
<gene>
    <name evidence="1" type="ORF">DFO77_108121</name>
</gene>
<dbReference type="EMBL" id="QPIZ01000008">
    <property type="protein sequence ID" value="RCW36679.1"/>
    <property type="molecule type" value="Genomic_DNA"/>
</dbReference>
<organism evidence="1 2">
    <name type="scientific">Marinilabilia salmonicolor</name>
    <dbReference type="NCBI Taxonomy" id="989"/>
    <lineage>
        <taxon>Bacteria</taxon>
        <taxon>Pseudomonadati</taxon>
        <taxon>Bacteroidota</taxon>
        <taxon>Bacteroidia</taxon>
        <taxon>Marinilabiliales</taxon>
        <taxon>Marinilabiliaceae</taxon>
        <taxon>Marinilabilia</taxon>
    </lineage>
</organism>
<protein>
    <submittedName>
        <fullName evidence="1">Uncharacterized protein</fullName>
    </submittedName>
</protein>
<evidence type="ECO:0000313" key="2">
    <source>
        <dbReference type="Proteomes" id="UP000252733"/>
    </source>
</evidence>